<keyword evidence="3" id="KW-1185">Reference proteome</keyword>
<reference evidence="2 3" key="1">
    <citation type="submission" date="2020-11" db="EMBL/GenBank/DDBJ databases">
        <title>P. mediterranea TC4 genome.</title>
        <authorList>
            <person name="Molmeret M."/>
        </authorList>
    </citation>
    <scope>NUCLEOTIDE SEQUENCE [LARGE SCALE GENOMIC DNA]</scope>
    <source>
        <strain evidence="2 3">TC4</strain>
    </source>
</reference>
<keyword evidence="1" id="KW-0812">Transmembrane</keyword>
<evidence type="ECO:0000313" key="2">
    <source>
        <dbReference type="EMBL" id="MBF4984585.1"/>
    </source>
</evidence>
<feature type="transmembrane region" description="Helical" evidence="1">
    <location>
        <begin position="37"/>
        <end position="62"/>
    </location>
</feature>
<name>A0ABS0A5D3_9FLAO</name>
<comment type="caution">
    <text evidence="2">The sequence shown here is derived from an EMBL/GenBank/DDBJ whole genome shotgun (WGS) entry which is preliminary data.</text>
</comment>
<dbReference type="Proteomes" id="UP001194729">
    <property type="component" value="Unassembled WGS sequence"/>
</dbReference>
<evidence type="ECO:0000313" key="3">
    <source>
        <dbReference type="Proteomes" id="UP001194729"/>
    </source>
</evidence>
<sequence>MKTSQFVLPLNGLLDHQADNSHLKIRIKEAIPSWQRLFSILGLVLGINGLTWGIMIGVFNIFSAA</sequence>
<protein>
    <submittedName>
        <fullName evidence="2">Uncharacterized protein</fullName>
    </submittedName>
</protein>
<keyword evidence="1" id="KW-0472">Membrane</keyword>
<gene>
    <name evidence="2" type="ORF">FNJ87_09685</name>
</gene>
<accession>A0ABS0A5D3</accession>
<dbReference type="EMBL" id="JADKYU010000496">
    <property type="protein sequence ID" value="MBF4984585.1"/>
    <property type="molecule type" value="Genomic_DNA"/>
</dbReference>
<keyword evidence="1" id="KW-1133">Transmembrane helix</keyword>
<evidence type="ECO:0000256" key="1">
    <source>
        <dbReference type="SAM" id="Phobius"/>
    </source>
</evidence>
<proteinExistence type="predicted"/>
<organism evidence="2 3">
    <name type="scientific">Nonlabens mediterrranea</name>
    <dbReference type="NCBI Taxonomy" id="1419947"/>
    <lineage>
        <taxon>Bacteria</taxon>
        <taxon>Pseudomonadati</taxon>
        <taxon>Bacteroidota</taxon>
        <taxon>Flavobacteriia</taxon>
        <taxon>Flavobacteriales</taxon>
        <taxon>Flavobacteriaceae</taxon>
        <taxon>Nonlabens</taxon>
    </lineage>
</organism>